<proteinExistence type="predicted"/>
<accession>A0A2H1H010</accession>
<evidence type="ECO:0000313" key="3">
    <source>
        <dbReference type="Proteomes" id="UP000245764"/>
    </source>
</evidence>
<dbReference type="PANTHER" id="PTHR42085">
    <property type="entry name" value="F-BOX DOMAIN-CONTAINING PROTEIN"/>
    <property type="match status" value="1"/>
</dbReference>
<gene>
    <name evidence="2" type="ORF">ZT1E4_G9899</name>
</gene>
<dbReference type="InterPro" id="IPR056632">
    <property type="entry name" value="DUF7730"/>
</dbReference>
<protein>
    <recommendedName>
        <fullName evidence="1">DUF7730 domain-containing protein</fullName>
    </recommendedName>
</protein>
<evidence type="ECO:0000259" key="1">
    <source>
        <dbReference type="Pfam" id="PF24864"/>
    </source>
</evidence>
<dbReference type="Proteomes" id="UP000245764">
    <property type="component" value="Chromosome 10"/>
</dbReference>
<organism evidence="2 3">
    <name type="scientific">Zymoseptoria tritici ST99CH_1E4</name>
    <dbReference type="NCBI Taxonomy" id="1276532"/>
    <lineage>
        <taxon>Eukaryota</taxon>
        <taxon>Fungi</taxon>
        <taxon>Dikarya</taxon>
        <taxon>Ascomycota</taxon>
        <taxon>Pezizomycotina</taxon>
        <taxon>Dothideomycetes</taxon>
        <taxon>Dothideomycetidae</taxon>
        <taxon>Mycosphaerellales</taxon>
        <taxon>Mycosphaerellaceae</taxon>
        <taxon>Zymoseptoria</taxon>
    </lineage>
</organism>
<dbReference type="PANTHER" id="PTHR42085:SF2">
    <property type="entry name" value="F-BOX DOMAIN-CONTAINING PROTEIN"/>
    <property type="match status" value="1"/>
</dbReference>
<dbReference type="AlphaFoldDB" id="A0A2H1H010"/>
<feature type="domain" description="DUF7730" evidence="1">
    <location>
        <begin position="82"/>
        <end position="209"/>
    </location>
</feature>
<evidence type="ECO:0000313" key="2">
    <source>
        <dbReference type="EMBL" id="SMR59164.1"/>
    </source>
</evidence>
<dbReference type="Pfam" id="PF24864">
    <property type="entry name" value="DUF7730"/>
    <property type="match status" value="1"/>
</dbReference>
<dbReference type="InterPro" id="IPR038883">
    <property type="entry name" value="AN11006-like"/>
</dbReference>
<reference evidence="3" key="1">
    <citation type="submission" date="2017-05" db="EMBL/GenBank/DDBJ databases">
        <authorList>
            <person name="Song R."/>
            <person name="Chenine A.L."/>
            <person name="Ruprecht R.M."/>
        </authorList>
    </citation>
    <scope>NUCLEOTIDE SEQUENCE [LARGE SCALE GENOMIC DNA]</scope>
</reference>
<sequence>MANSIEAAVFNSANQVTHWDNDCELGSATMAPTSGSFNQQSLSYQQIVKVQSSTPHFMRSFTIASGPGKGYRVLVLTPDSPCPLLRLPIEIRDMIYEYVLSEPATVELKFFLKWPGNQRIVQKSFPTSNEVLYLPDKVQREYDNKLEKWKTKHRNALSLLLLNQQISAEAIKILYGANSFRFASPEVLRHFLTKLTGRNKIQYLRHVRFAEPEGKATVTTLREVLEIMELVPHLRSLQFLVPKSWIEEPQKLLKLCEPLLQKALASGQNGAISRRIEHLLSSFGCTCVGCKHRRISGLSAAKVQAIKNPNEKMQRLRCTATKTRIQAHDEFWKEFRALVKAKYGTGAAGAAISA</sequence>
<name>A0A2H1H010_ZYMTR</name>
<dbReference type="EMBL" id="LT854262">
    <property type="protein sequence ID" value="SMR59164.1"/>
    <property type="molecule type" value="Genomic_DNA"/>
</dbReference>